<dbReference type="GO" id="GO:0005829">
    <property type="term" value="C:cytosol"/>
    <property type="evidence" value="ECO:0007669"/>
    <property type="project" value="TreeGrafter"/>
</dbReference>
<dbReference type="GO" id="GO:0032993">
    <property type="term" value="C:protein-DNA complex"/>
    <property type="evidence" value="ECO:0007669"/>
    <property type="project" value="TreeGrafter"/>
</dbReference>
<evidence type="ECO:0000256" key="3">
    <source>
        <dbReference type="ARBA" id="ARBA00022553"/>
    </source>
</evidence>
<dbReference type="SMART" id="SM00862">
    <property type="entry name" value="Trans_reg_C"/>
    <property type="match status" value="1"/>
</dbReference>
<keyword evidence="13" id="KW-1185">Reference proteome</keyword>
<dbReference type="KEGG" id="swd:Swoo_3920"/>
<dbReference type="EMBL" id="CP000961">
    <property type="protein sequence ID" value="ACA88178.1"/>
    <property type="molecule type" value="Genomic_DNA"/>
</dbReference>
<evidence type="ECO:0000256" key="4">
    <source>
        <dbReference type="ARBA" id="ARBA00023012"/>
    </source>
</evidence>
<dbReference type="Pfam" id="PF00072">
    <property type="entry name" value="Response_reg"/>
    <property type="match status" value="1"/>
</dbReference>
<evidence type="ECO:0000256" key="2">
    <source>
        <dbReference type="ARBA" id="ARBA00022490"/>
    </source>
</evidence>
<evidence type="ECO:0000256" key="1">
    <source>
        <dbReference type="ARBA" id="ARBA00004496"/>
    </source>
</evidence>
<dbReference type="PROSITE" id="PS50110">
    <property type="entry name" value="RESPONSE_REGULATORY"/>
    <property type="match status" value="1"/>
</dbReference>
<dbReference type="SUPFAM" id="SSF46894">
    <property type="entry name" value="C-terminal effector domain of the bipartite response regulators"/>
    <property type="match status" value="1"/>
</dbReference>
<evidence type="ECO:0000259" key="11">
    <source>
        <dbReference type="PROSITE" id="PS51755"/>
    </source>
</evidence>
<dbReference type="PANTHER" id="PTHR48111:SF39">
    <property type="entry name" value="TRANSCRIPTIONAL REGULATORY PROTEIN CPXR"/>
    <property type="match status" value="1"/>
</dbReference>
<dbReference type="HOGENOM" id="CLU_000445_30_1_6"/>
<evidence type="ECO:0000256" key="9">
    <source>
        <dbReference type="PROSITE-ProRule" id="PRU01091"/>
    </source>
</evidence>
<dbReference type="GO" id="GO:0006355">
    <property type="term" value="P:regulation of DNA-templated transcription"/>
    <property type="evidence" value="ECO:0007669"/>
    <property type="project" value="InterPro"/>
</dbReference>
<reference evidence="12 13" key="1">
    <citation type="submission" date="2008-02" db="EMBL/GenBank/DDBJ databases">
        <title>Complete sequence of Shewanella woodyi ATCC 51908.</title>
        <authorList>
            <consortium name="US DOE Joint Genome Institute"/>
            <person name="Copeland A."/>
            <person name="Lucas S."/>
            <person name="Lapidus A."/>
            <person name="Glavina del Rio T."/>
            <person name="Dalin E."/>
            <person name="Tice H."/>
            <person name="Bruce D."/>
            <person name="Goodwin L."/>
            <person name="Pitluck S."/>
            <person name="Sims D."/>
            <person name="Brettin T."/>
            <person name="Detter J.C."/>
            <person name="Han C."/>
            <person name="Kuske C.R."/>
            <person name="Schmutz J."/>
            <person name="Larimer F."/>
            <person name="Land M."/>
            <person name="Hauser L."/>
            <person name="Kyrpides N."/>
            <person name="Lykidis A."/>
            <person name="Zhao J.-S."/>
            <person name="Richardson P."/>
        </authorList>
    </citation>
    <scope>NUCLEOTIDE SEQUENCE [LARGE SCALE GENOMIC DNA]</scope>
    <source>
        <strain evidence="13">ATCC 51908 / MS32</strain>
    </source>
</reference>
<dbReference type="InterPro" id="IPR011006">
    <property type="entry name" value="CheY-like_superfamily"/>
</dbReference>
<dbReference type="STRING" id="392500.Swoo_3920"/>
<dbReference type="SMART" id="SM00448">
    <property type="entry name" value="REC"/>
    <property type="match status" value="1"/>
</dbReference>
<dbReference type="InterPro" id="IPR036388">
    <property type="entry name" value="WH-like_DNA-bd_sf"/>
</dbReference>
<evidence type="ECO:0000256" key="8">
    <source>
        <dbReference type="PROSITE-ProRule" id="PRU00169"/>
    </source>
</evidence>
<keyword evidence="4" id="KW-0902">Two-component regulatory system</keyword>
<gene>
    <name evidence="12" type="ordered locus">Swoo_3920</name>
</gene>
<proteinExistence type="predicted"/>
<name>B1KFK3_SHEWM</name>
<feature type="domain" description="OmpR/PhoB-type" evidence="11">
    <location>
        <begin position="134"/>
        <end position="232"/>
    </location>
</feature>
<feature type="modified residue" description="4-aspartylphosphate" evidence="8">
    <location>
        <position position="58"/>
    </location>
</feature>
<dbReference type="Proteomes" id="UP000002168">
    <property type="component" value="Chromosome"/>
</dbReference>
<dbReference type="Pfam" id="PF00486">
    <property type="entry name" value="Trans_reg_C"/>
    <property type="match status" value="1"/>
</dbReference>
<dbReference type="InterPro" id="IPR001789">
    <property type="entry name" value="Sig_transdc_resp-reg_receiver"/>
</dbReference>
<dbReference type="Gene3D" id="3.40.50.2300">
    <property type="match status" value="1"/>
</dbReference>
<feature type="domain" description="Response regulatory" evidence="10">
    <location>
        <begin position="9"/>
        <end position="122"/>
    </location>
</feature>
<dbReference type="eggNOG" id="COG0745">
    <property type="taxonomic scope" value="Bacteria"/>
</dbReference>
<evidence type="ECO:0000256" key="6">
    <source>
        <dbReference type="ARBA" id="ARBA00023125"/>
    </source>
</evidence>
<evidence type="ECO:0000259" key="10">
    <source>
        <dbReference type="PROSITE" id="PS50110"/>
    </source>
</evidence>
<organism evidence="12 13">
    <name type="scientific">Shewanella woodyi (strain ATCC 51908 / MS32)</name>
    <dbReference type="NCBI Taxonomy" id="392500"/>
    <lineage>
        <taxon>Bacteria</taxon>
        <taxon>Pseudomonadati</taxon>
        <taxon>Pseudomonadota</taxon>
        <taxon>Gammaproteobacteria</taxon>
        <taxon>Alteromonadales</taxon>
        <taxon>Shewanellaceae</taxon>
        <taxon>Shewanella</taxon>
    </lineage>
</organism>
<comment type="subcellular location">
    <subcellularLocation>
        <location evidence="1">Cytoplasm</location>
    </subcellularLocation>
</comment>
<protein>
    <submittedName>
        <fullName evidence="12">Two component transcriptional regulator, winged helix family</fullName>
    </submittedName>
</protein>
<dbReference type="GO" id="GO:0000156">
    <property type="term" value="F:phosphorelay response regulator activity"/>
    <property type="evidence" value="ECO:0007669"/>
    <property type="project" value="TreeGrafter"/>
</dbReference>
<dbReference type="Gene3D" id="6.10.250.690">
    <property type="match status" value="1"/>
</dbReference>
<evidence type="ECO:0000313" key="12">
    <source>
        <dbReference type="EMBL" id="ACA88178.1"/>
    </source>
</evidence>
<dbReference type="PANTHER" id="PTHR48111">
    <property type="entry name" value="REGULATOR OF RPOS"/>
    <property type="match status" value="1"/>
</dbReference>
<sequence precursor="true">MMSTMDPIKILVIEDDKLLNAQLAELLRAKGYLVNQSFDGEDGLLQASSKLYQLILLDVMLPGRDGFSLLKMLRKSCQTPVIMVTAKGAEEERIQGFSQGADDYVAKPFSSTELLLRIEALLRRSHTLKNELISHELILDSLQINYREQTVMVCEQVLEFTPIQFKLLWELLLHRGEVLSKAYLYQKVLNRNIGAYDRSLDMHLSRVRRKLNDADWQGERLQTCHGKGYCLV</sequence>
<keyword evidence="3 8" id="KW-0597">Phosphoprotein</keyword>
<dbReference type="CDD" id="cd00383">
    <property type="entry name" value="trans_reg_C"/>
    <property type="match status" value="1"/>
</dbReference>
<keyword evidence="2" id="KW-0963">Cytoplasm</keyword>
<feature type="DNA-binding region" description="OmpR/PhoB-type" evidence="9">
    <location>
        <begin position="134"/>
        <end position="232"/>
    </location>
</feature>
<evidence type="ECO:0000256" key="7">
    <source>
        <dbReference type="ARBA" id="ARBA00023163"/>
    </source>
</evidence>
<dbReference type="PROSITE" id="PS51755">
    <property type="entry name" value="OMPR_PHOB"/>
    <property type="match status" value="1"/>
</dbReference>
<dbReference type="InterPro" id="IPR039420">
    <property type="entry name" value="WalR-like"/>
</dbReference>
<keyword evidence="6 9" id="KW-0238">DNA-binding</keyword>
<dbReference type="SUPFAM" id="SSF52172">
    <property type="entry name" value="CheY-like"/>
    <property type="match status" value="1"/>
</dbReference>
<accession>B1KFK3</accession>
<dbReference type="InterPro" id="IPR016032">
    <property type="entry name" value="Sig_transdc_resp-reg_C-effctor"/>
</dbReference>
<evidence type="ECO:0000256" key="5">
    <source>
        <dbReference type="ARBA" id="ARBA00023015"/>
    </source>
</evidence>
<dbReference type="Gene3D" id="1.10.10.10">
    <property type="entry name" value="Winged helix-like DNA-binding domain superfamily/Winged helix DNA-binding domain"/>
    <property type="match status" value="1"/>
</dbReference>
<evidence type="ECO:0000313" key="13">
    <source>
        <dbReference type="Proteomes" id="UP000002168"/>
    </source>
</evidence>
<keyword evidence="7" id="KW-0804">Transcription</keyword>
<keyword evidence="5" id="KW-0805">Transcription regulation</keyword>
<dbReference type="InterPro" id="IPR001867">
    <property type="entry name" value="OmpR/PhoB-type_DNA-bd"/>
</dbReference>
<dbReference type="AlphaFoldDB" id="B1KFK3"/>
<dbReference type="GO" id="GO:0000976">
    <property type="term" value="F:transcription cis-regulatory region binding"/>
    <property type="evidence" value="ECO:0007669"/>
    <property type="project" value="TreeGrafter"/>
</dbReference>